<dbReference type="PANTHER" id="PTHR13617">
    <property type="entry name" value="PROTEIN ABHD18"/>
    <property type="match status" value="1"/>
</dbReference>
<reference evidence="1" key="2">
    <citation type="submission" date="2024-01" db="EMBL/GenBank/DDBJ databases">
        <authorList>
            <person name="He J."/>
            <person name="Wang M."/>
            <person name="Zheng J."/>
            <person name="Liu Z."/>
        </authorList>
    </citation>
    <scope>NUCLEOTIDE SEQUENCE</scope>
    <source>
        <strain evidence="1">ZL_2023a</strain>
        <tissue evidence="1">Muscle</tissue>
    </source>
</reference>
<reference evidence="1 2" key="1">
    <citation type="journal article" date="2024" name="BMC Genomics">
        <title>Genome assembly of redclaw crayfish (Cherax quadricarinatus) provides insights into its immune adaptation and hypoxia tolerance.</title>
        <authorList>
            <person name="Liu Z."/>
            <person name="Zheng J."/>
            <person name="Li H."/>
            <person name="Fang K."/>
            <person name="Wang S."/>
            <person name="He J."/>
            <person name="Zhou D."/>
            <person name="Weng S."/>
            <person name="Chi M."/>
            <person name="Gu Z."/>
            <person name="He J."/>
            <person name="Li F."/>
            <person name="Wang M."/>
        </authorList>
    </citation>
    <scope>NUCLEOTIDE SEQUENCE [LARGE SCALE GENOMIC DNA]</scope>
    <source>
        <strain evidence="1">ZL_2023a</strain>
    </source>
</reference>
<dbReference type="AlphaFoldDB" id="A0AAW0WXH5"/>
<dbReference type="PANTHER" id="PTHR13617:SF14">
    <property type="entry name" value="PROTEIN ABHD18"/>
    <property type="match status" value="1"/>
</dbReference>
<gene>
    <name evidence="1" type="ORF">OTU49_007021</name>
</gene>
<accession>A0AAW0WXH5</accession>
<keyword evidence="2" id="KW-1185">Reference proteome</keyword>
<evidence type="ECO:0000313" key="1">
    <source>
        <dbReference type="EMBL" id="KAK8732318.1"/>
    </source>
</evidence>
<proteinExistence type="predicted"/>
<evidence type="ECO:0008006" key="3">
    <source>
        <dbReference type="Google" id="ProtNLM"/>
    </source>
</evidence>
<dbReference type="EMBL" id="JARKIK010000057">
    <property type="protein sequence ID" value="KAK8732318.1"/>
    <property type="molecule type" value="Genomic_DNA"/>
</dbReference>
<dbReference type="EMBL" id="JARKIK010000057">
    <property type="protein sequence ID" value="KAK8732320.1"/>
    <property type="molecule type" value="Genomic_DNA"/>
</dbReference>
<sequence>MVSRVDQIYRSILLTKFFVRGWGKPENLRRLFAFRKIISNRETCQQLVDKNHPITITKEVDNGDHIIWEAEFMSPFVDHLPGLLPKESEKAAFQLVFPKVWRTHLKPTCLHLAGTGDHGFWRRKMLMVKPLLDESGIASAILENPFYGCRKPKDQLRSSLHNVSDLFVMGGCLILESLAIFHWLERMGFGPLGITGISMGGHMASLAATSWSKPVPLVPCLSWSTASGVFTQGVLSGAINWEMLKNQYFSNEVFREDLFNMIQSPEGHFPVYHEVGLKFARDFPGSLSHVERLMEDQGQERKSAKVCENSIDKNEKNNSGVISDSIDAQSTRNISKMERPDTISQYYANTVHSVASSGGPLSISLSLPRFNILQTLGFSKLKIGKGQSSQDKSSVSNNVLVGFRNTKSKISKPIHELTPVGIRPKKSMNTRTVKFEPYMQVKDTLTWEAVQFMRGVMDECTHLGNFSVPVDPSLVIIVAAENDGYMPRDGIIPLTEIWPGSEVRTLRTGHVTAYLFNHQVFRKAIKDSFDKVITKYYS</sequence>
<evidence type="ECO:0000313" key="2">
    <source>
        <dbReference type="Proteomes" id="UP001445076"/>
    </source>
</evidence>
<dbReference type="InterPro" id="IPR029058">
    <property type="entry name" value="AB_hydrolase_fold"/>
</dbReference>
<comment type="caution">
    <text evidence="1">The sequence shown here is derived from an EMBL/GenBank/DDBJ whole genome shotgun (WGS) entry which is preliminary data.</text>
</comment>
<dbReference type="InterPro" id="IPR019149">
    <property type="entry name" value="ABHD18"/>
</dbReference>
<dbReference type="Gene3D" id="3.40.50.1820">
    <property type="entry name" value="alpha/beta hydrolase"/>
    <property type="match status" value="1"/>
</dbReference>
<dbReference type="SUPFAM" id="SSF53474">
    <property type="entry name" value="alpha/beta-Hydrolases"/>
    <property type="match status" value="1"/>
</dbReference>
<organism evidence="1 2">
    <name type="scientific">Cherax quadricarinatus</name>
    <name type="common">Australian red claw crayfish</name>
    <dbReference type="NCBI Taxonomy" id="27406"/>
    <lineage>
        <taxon>Eukaryota</taxon>
        <taxon>Metazoa</taxon>
        <taxon>Ecdysozoa</taxon>
        <taxon>Arthropoda</taxon>
        <taxon>Crustacea</taxon>
        <taxon>Multicrustacea</taxon>
        <taxon>Malacostraca</taxon>
        <taxon>Eumalacostraca</taxon>
        <taxon>Eucarida</taxon>
        <taxon>Decapoda</taxon>
        <taxon>Pleocyemata</taxon>
        <taxon>Astacidea</taxon>
        <taxon>Parastacoidea</taxon>
        <taxon>Parastacidae</taxon>
        <taxon>Cherax</taxon>
    </lineage>
</organism>
<dbReference type="Pfam" id="PF09752">
    <property type="entry name" value="ABHD18"/>
    <property type="match status" value="1"/>
</dbReference>
<dbReference type="Proteomes" id="UP001445076">
    <property type="component" value="Unassembled WGS sequence"/>
</dbReference>
<protein>
    <recommendedName>
        <fullName evidence="3">Protein ABHD18</fullName>
    </recommendedName>
</protein>
<name>A0AAW0WXH5_CHEQU</name>